<dbReference type="AlphaFoldDB" id="A0A7Y9G567"/>
<dbReference type="EMBL" id="JACCBT010000001">
    <property type="protein sequence ID" value="NYE10204.1"/>
    <property type="molecule type" value="Genomic_DNA"/>
</dbReference>
<keyword evidence="6" id="KW-1185">Reference proteome</keyword>
<keyword evidence="1" id="KW-0805">Transcription regulation</keyword>
<evidence type="ECO:0000259" key="4">
    <source>
        <dbReference type="SMART" id="SM00418"/>
    </source>
</evidence>
<gene>
    <name evidence="5" type="ORF">BJ999_000500</name>
</gene>
<dbReference type="InterPro" id="IPR051011">
    <property type="entry name" value="Metal_resp_trans_reg"/>
</dbReference>
<accession>A0A7Y9G567</accession>
<dbReference type="PRINTS" id="PR00778">
    <property type="entry name" value="HTHARSR"/>
</dbReference>
<dbReference type="GO" id="GO:0003677">
    <property type="term" value="F:DNA binding"/>
    <property type="evidence" value="ECO:0007669"/>
    <property type="project" value="UniProtKB-KW"/>
</dbReference>
<evidence type="ECO:0000313" key="5">
    <source>
        <dbReference type="EMBL" id="NYE10204.1"/>
    </source>
</evidence>
<dbReference type="SUPFAM" id="SSF46785">
    <property type="entry name" value="Winged helix' DNA-binding domain"/>
    <property type="match status" value="1"/>
</dbReference>
<dbReference type="InterPro" id="IPR036388">
    <property type="entry name" value="WH-like_DNA-bd_sf"/>
</dbReference>
<keyword evidence="3" id="KW-0804">Transcription</keyword>
<evidence type="ECO:0000256" key="3">
    <source>
        <dbReference type="ARBA" id="ARBA00023163"/>
    </source>
</evidence>
<evidence type="ECO:0000313" key="6">
    <source>
        <dbReference type="Proteomes" id="UP000591272"/>
    </source>
</evidence>
<dbReference type="InterPro" id="IPR001845">
    <property type="entry name" value="HTH_ArsR_DNA-bd_dom"/>
</dbReference>
<evidence type="ECO:0000256" key="1">
    <source>
        <dbReference type="ARBA" id="ARBA00023015"/>
    </source>
</evidence>
<dbReference type="Proteomes" id="UP000591272">
    <property type="component" value="Unassembled WGS sequence"/>
</dbReference>
<dbReference type="PANTHER" id="PTHR43132">
    <property type="entry name" value="ARSENICAL RESISTANCE OPERON REPRESSOR ARSR-RELATED"/>
    <property type="match status" value="1"/>
</dbReference>
<dbReference type="InterPro" id="IPR036390">
    <property type="entry name" value="WH_DNA-bd_sf"/>
</dbReference>
<protein>
    <submittedName>
        <fullName evidence="5">DNA-binding transcriptional ArsR family regulator</fullName>
    </submittedName>
</protein>
<dbReference type="Gene3D" id="1.10.10.10">
    <property type="entry name" value="Winged helix-like DNA-binding domain superfamily/Winged helix DNA-binding domain"/>
    <property type="match status" value="1"/>
</dbReference>
<feature type="domain" description="HTH arsR-type" evidence="4">
    <location>
        <begin position="250"/>
        <end position="324"/>
    </location>
</feature>
<dbReference type="SMART" id="SM00418">
    <property type="entry name" value="HTH_ARSR"/>
    <property type="match status" value="1"/>
</dbReference>
<dbReference type="CDD" id="cd00090">
    <property type="entry name" value="HTH_ARSR"/>
    <property type="match status" value="1"/>
</dbReference>
<organism evidence="5 6">
    <name type="scientific">Actinomadura citrea</name>
    <dbReference type="NCBI Taxonomy" id="46158"/>
    <lineage>
        <taxon>Bacteria</taxon>
        <taxon>Bacillati</taxon>
        <taxon>Actinomycetota</taxon>
        <taxon>Actinomycetes</taxon>
        <taxon>Streptosporangiales</taxon>
        <taxon>Thermomonosporaceae</taxon>
        <taxon>Actinomadura</taxon>
    </lineage>
</organism>
<dbReference type="InterPro" id="IPR011991">
    <property type="entry name" value="ArsR-like_HTH"/>
</dbReference>
<reference evidence="5 6" key="1">
    <citation type="submission" date="2020-07" db="EMBL/GenBank/DDBJ databases">
        <title>Sequencing the genomes of 1000 actinobacteria strains.</title>
        <authorList>
            <person name="Klenk H.-P."/>
        </authorList>
    </citation>
    <scope>NUCLEOTIDE SEQUENCE [LARGE SCALE GENOMIC DNA]</scope>
    <source>
        <strain evidence="5 6">DSM 43461</strain>
    </source>
</reference>
<dbReference type="Pfam" id="PF01022">
    <property type="entry name" value="HTH_5"/>
    <property type="match status" value="1"/>
</dbReference>
<keyword evidence="2 5" id="KW-0238">DNA-binding</keyword>
<name>A0A7Y9G567_9ACTN</name>
<evidence type="ECO:0000256" key="2">
    <source>
        <dbReference type="ARBA" id="ARBA00023125"/>
    </source>
</evidence>
<dbReference type="GO" id="GO:0003700">
    <property type="term" value="F:DNA-binding transcription factor activity"/>
    <property type="evidence" value="ECO:0007669"/>
    <property type="project" value="InterPro"/>
</dbReference>
<sequence>MAGVLRIHFTRQDLLLMQLAGQSDPMWEAVLGTHVLVAPAGRLTPRLSAWKANARRKIDPEVRSACRLLMDLAPADASYFPDFLTPIEAMEGLDAGLDALRSTPRSRIRHELGFASKRRALPNWTCSLARGEGEAMQDVARSFQIINDRLIRPDWTQVAAALEMDRSQRLSALERSFSSLLDSMYPFTWNDPVLSAPYPMDWDIRLGGRGICFIPSYFCDRSPVAIVDPKLPPVVVYPLQVASRRTAHDEALGALLGDNRAKVLVSLRTASTTGGIAAMAGLRPSVVSGHLKILRNAGLVESERQGQHVLHTLTPRGAVLTTENNPG</sequence>
<proteinExistence type="predicted"/>
<comment type="caution">
    <text evidence="5">The sequence shown here is derived from an EMBL/GenBank/DDBJ whole genome shotgun (WGS) entry which is preliminary data.</text>
</comment>
<dbReference type="RefSeq" id="WP_179831753.1">
    <property type="nucleotide sequence ID" value="NZ_BMRD01000005.1"/>
</dbReference>
<dbReference type="PANTHER" id="PTHR43132:SF6">
    <property type="entry name" value="HTH-TYPE TRANSCRIPTIONAL REPRESSOR CZRA"/>
    <property type="match status" value="1"/>
</dbReference>